<evidence type="ECO:0000256" key="1">
    <source>
        <dbReference type="SAM" id="MobiDB-lite"/>
    </source>
</evidence>
<evidence type="ECO:0000313" key="3">
    <source>
        <dbReference type="Proteomes" id="UP000605897"/>
    </source>
</evidence>
<name>A0ABQ3JDG0_9PSEU</name>
<dbReference type="Proteomes" id="UP000605897">
    <property type="component" value="Unassembled WGS sequence"/>
</dbReference>
<protein>
    <submittedName>
        <fullName evidence="2">Uncharacterized protein</fullName>
    </submittedName>
</protein>
<keyword evidence="3" id="KW-1185">Reference proteome</keyword>
<accession>A0ABQ3JDG0</accession>
<feature type="region of interest" description="Disordered" evidence="1">
    <location>
        <begin position="67"/>
        <end position="100"/>
    </location>
</feature>
<feature type="compositionally biased region" description="Basic and acidic residues" evidence="1">
    <location>
        <begin position="115"/>
        <end position="127"/>
    </location>
</feature>
<feature type="region of interest" description="Disordered" evidence="1">
    <location>
        <begin position="108"/>
        <end position="127"/>
    </location>
</feature>
<evidence type="ECO:0000313" key="2">
    <source>
        <dbReference type="EMBL" id="GHF21536.1"/>
    </source>
</evidence>
<gene>
    <name evidence="2" type="ORF">GCM10017786_64460</name>
</gene>
<dbReference type="RefSeq" id="WP_191248418.1">
    <property type="nucleotide sequence ID" value="NZ_BNAU01000009.1"/>
</dbReference>
<dbReference type="EMBL" id="BNAU01000009">
    <property type="protein sequence ID" value="GHF21536.1"/>
    <property type="molecule type" value="Genomic_DNA"/>
</dbReference>
<proteinExistence type="predicted"/>
<organism evidence="2 3">
    <name type="scientific">Amycolatopsis deserti</name>
    <dbReference type="NCBI Taxonomy" id="185696"/>
    <lineage>
        <taxon>Bacteria</taxon>
        <taxon>Bacillati</taxon>
        <taxon>Actinomycetota</taxon>
        <taxon>Actinomycetes</taxon>
        <taxon>Pseudonocardiales</taxon>
        <taxon>Pseudonocardiaceae</taxon>
        <taxon>Amycolatopsis</taxon>
    </lineage>
</organism>
<comment type="caution">
    <text evidence="2">The sequence shown here is derived from an EMBL/GenBank/DDBJ whole genome shotgun (WGS) entry which is preliminary data.</text>
</comment>
<sequence>MGSLNDYGPKIVTLDTGGIAHGLDTTVEIAERAGIAVDYANPGEINGRPVYPVVADRVSMGRAVGHDVRGSASAGPVEGAPGPGQSAMVDTPPPGGVKSTRYDNVVVGSGQGVAARHDERCRPPGRR</sequence>
<reference evidence="3" key="1">
    <citation type="journal article" date="2019" name="Int. J. Syst. Evol. Microbiol.">
        <title>The Global Catalogue of Microorganisms (GCM) 10K type strain sequencing project: providing services to taxonomists for standard genome sequencing and annotation.</title>
        <authorList>
            <consortium name="The Broad Institute Genomics Platform"/>
            <consortium name="The Broad Institute Genome Sequencing Center for Infectious Disease"/>
            <person name="Wu L."/>
            <person name="Ma J."/>
        </authorList>
    </citation>
    <scope>NUCLEOTIDE SEQUENCE [LARGE SCALE GENOMIC DNA]</scope>
    <source>
        <strain evidence="3">CGMCC 4.7677</strain>
    </source>
</reference>